<evidence type="ECO:0000256" key="3">
    <source>
        <dbReference type="ARBA" id="ARBA00022692"/>
    </source>
</evidence>
<dbReference type="GO" id="GO:0016020">
    <property type="term" value="C:membrane"/>
    <property type="evidence" value="ECO:0007669"/>
    <property type="project" value="UniProtKB-SubCell"/>
</dbReference>
<gene>
    <name evidence="9" type="primary">secE</name>
    <name evidence="9" type="ORF">D9V81_00175</name>
</gene>
<accession>A0A4D6YPC4</accession>
<comment type="subcellular location">
    <subcellularLocation>
        <location evidence="1">Membrane</location>
    </subcellularLocation>
</comment>
<dbReference type="Proteomes" id="UP000298603">
    <property type="component" value="Chromosome"/>
</dbReference>
<evidence type="ECO:0000256" key="1">
    <source>
        <dbReference type="ARBA" id="ARBA00004370"/>
    </source>
</evidence>
<evidence type="ECO:0000313" key="9">
    <source>
        <dbReference type="EMBL" id="QCI27045.1"/>
    </source>
</evidence>
<dbReference type="GO" id="GO:0008320">
    <property type="term" value="F:protein transmembrane transporter activity"/>
    <property type="evidence" value="ECO:0007669"/>
    <property type="project" value="InterPro"/>
</dbReference>
<organism evidence="9 10">
    <name type="scientific">Buchnera aphidicola</name>
    <name type="common">Therioaphis trifolii</name>
    <dbReference type="NCBI Taxonomy" id="1241884"/>
    <lineage>
        <taxon>Bacteria</taxon>
        <taxon>Pseudomonadati</taxon>
        <taxon>Pseudomonadota</taxon>
        <taxon>Gammaproteobacteria</taxon>
        <taxon>Enterobacterales</taxon>
        <taxon>Erwiniaceae</taxon>
        <taxon>Buchnera</taxon>
    </lineage>
</organism>
<evidence type="ECO:0000256" key="8">
    <source>
        <dbReference type="SAM" id="Phobius"/>
    </source>
</evidence>
<dbReference type="EMBL" id="CP032996">
    <property type="protein sequence ID" value="QCI27045.1"/>
    <property type="molecule type" value="Genomic_DNA"/>
</dbReference>
<keyword evidence="3 8" id="KW-0812">Transmembrane</keyword>
<protein>
    <submittedName>
        <fullName evidence="9">Preprotein translocase subunit SecE</fullName>
    </submittedName>
</protein>
<dbReference type="AlphaFoldDB" id="A0A4D6YPC4"/>
<dbReference type="GO" id="GO:0006886">
    <property type="term" value="P:intracellular protein transport"/>
    <property type="evidence" value="ECO:0007669"/>
    <property type="project" value="InterPro"/>
</dbReference>
<evidence type="ECO:0000256" key="6">
    <source>
        <dbReference type="ARBA" id="ARBA00023010"/>
    </source>
</evidence>
<dbReference type="InterPro" id="IPR001901">
    <property type="entry name" value="Translocase_SecE/Sec61-g"/>
</dbReference>
<keyword evidence="5 8" id="KW-1133">Transmembrane helix</keyword>
<evidence type="ECO:0000256" key="2">
    <source>
        <dbReference type="ARBA" id="ARBA00022448"/>
    </source>
</evidence>
<sequence length="82" mass="10034">MYKKIIQKIKNYFLKIIYIKIKIINFINMIKLEINNIYWPSFNETIKITCSIFIISILLSLILWIIDKFLFIIITFILNLRF</sequence>
<dbReference type="Pfam" id="PF00584">
    <property type="entry name" value="SecE"/>
    <property type="match status" value="1"/>
</dbReference>
<dbReference type="NCBIfam" id="TIGR00964">
    <property type="entry name" value="secE_bact"/>
    <property type="match status" value="1"/>
</dbReference>
<keyword evidence="6" id="KW-0811">Translocation</keyword>
<dbReference type="GO" id="GO:0009306">
    <property type="term" value="P:protein secretion"/>
    <property type="evidence" value="ECO:0007669"/>
    <property type="project" value="InterPro"/>
</dbReference>
<keyword evidence="2" id="KW-0813">Transport</keyword>
<evidence type="ECO:0000313" key="10">
    <source>
        <dbReference type="Proteomes" id="UP000298603"/>
    </source>
</evidence>
<dbReference type="Gene3D" id="1.20.5.1030">
    <property type="entry name" value="Preprotein translocase secy subunit"/>
    <property type="match status" value="1"/>
</dbReference>
<dbReference type="InterPro" id="IPR038379">
    <property type="entry name" value="SecE_sf"/>
</dbReference>
<keyword evidence="10" id="KW-1185">Reference proteome</keyword>
<dbReference type="GO" id="GO:0006605">
    <property type="term" value="P:protein targeting"/>
    <property type="evidence" value="ECO:0007669"/>
    <property type="project" value="InterPro"/>
</dbReference>
<feature type="transmembrane region" description="Helical" evidence="8">
    <location>
        <begin position="52"/>
        <end position="78"/>
    </location>
</feature>
<evidence type="ECO:0000256" key="5">
    <source>
        <dbReference type="ARBA" id="ARBA00022989"/>
    </source>
</evidence>
<dbReference type="RefSeq" id="WP_158349311.1">
    <property type="nucleotide sequence ID" value="NZ_CP032996.1"/>
</dbReference>
<dbReference type="InterPro" id="IPR005807">
    <property type="entry name" value="SecE_bac"/>
</dbReference>
<keyword evidence="7 8" id="KW-0472">Membrane</keyword>
<keyword evidence="4" id="KW-0653">Protein transport</keyword>
<name>A0A4D6YPC4_9GAMM</name>
<evidence type="ECO:0000256" key="4">
    <source>
        <dbReference type="ARBA" id="ARBA00022927"/>
    </source>
</evidence>
<evidence type="ECO:0000256" key="7">
    <source>
        <dbReference type="ARBA" id="ARBA00023136"/>
    </source>
</evidence>
<proteinExistence type="predicted"/>
<dbReference type="PRINTS" id="PR01650">
    <property type="entry name" value="SECETRNLCASE"/>
</dbReference>
<reference evidence="9 10" key="1">
    <citation type="submission" date="2018-10" db="EMBL/GenBank/DDBJ databases">
        <title>Comparative functional genomics of the obligate endosymbiont Buchnera aphidicola.</title>
        <authorList>
            <person name="Chong R.A."/>
        </authorList>
    </citation>
    <scope>NUCLEOTIDE SEQUENCE [LARGE SCALE GENOMIC DNA]</scope>
    <source>
        <strain evidence="9 10">Tma</strain>
    </source>
</reference>